<feature type="domain" description="AMP-dependent synthetase/ligase" evidence="1">
    <location>
        <begin position="15"/>
        <end position="360"/>
    </location>
</feature>
<keyword evidence="4" id="KW-1185">Reference proteome</keyword>
<evidence type="ECO:0000259" key="1">
    <source>
        <dbReference type="Pfam" id="PF00501"/>
    </source>
</evidence>
<dbReference type="InterPro" id="IPR045851">
    <property type="entry name" value="AMP-bd_C_sf"/>
</dbReference>
<dbReference type="Gene3D" id="3.40.50.12780">
    <property type="entry name" value="N-terminal domain of ligase-like"/>
    <property type="match status" value="1"/>
</dbReference>
<name>A0A3R9YP86_9SPHN</name>
<accession>A0A3R9YP86</accession>
<sequence length="518" mass="54581">MILTAASGETLWARFERVAAARADHPALIQGDTRTSFAELAAAALRYGRAFRDAGVRPGDRCLFFSTNRPELAAAMLGAWRAGAVVALLNDEAPLAHLEHAIRVVAPAALVTADSDAGRVAGLFDGPLVALGGGGLPPADNRPAAIVDPAEPASIFFTSGSTGMPKGVTQSHRTLVEACISVGGHLGLGEADRILCPIPWSFDYGYGQLLSTLLLGVTQLLPTERNALAICAALEAQRPTVFAGLPSIFALLLRGVSTLRTTDTGSVRLVTNTGGPIPDAIFAELQTAFPASAFSLNYGMTETYRSAGLPPALAASHPHSVGLAYPGVDLRILREDGSEAGPDEVGELVHRGTGVFMGYWGDPEATARVLRPDPFAPADGQTPKVVFTGDLAVRDREGLLTIRGRRDRLIKSMGVRVSPDEIEALLHGSGLVAGAVVAGLPHDIYGQMVVAAVVARPGIDGLDRQLKAFARTVMSRHMQPRHYLVVEQFPLTPNGKPDHAAIRRLLDEATANPRARSA</sequence>
<dbReference type="EMBL" id="RWJF01000001">
    <property type="protein sequence ID" value="RST31996.1"/>
    <property type="molecule type" value="Genomic_DNA"/>
</dbReference>
<dbReference type="InterPro" id="IPR020845">
    <property type="entry name" value="AMP-binding_CS"/>
</dbReference>
<reference evidence="3 4" key="1">
    <citation type="submission" date="2018-12" db="EMBL/GenBank/DDBJ databases">
        <title>Sphingomonas sp. HMF7854 Genome sequencing and assembly.</title>
        <authorList>
            <person name="Cha I."/>
            <person name="Kang H."/>
            <person name="Kim H."/>
            <person name="Kang J."/>
            <person name="Joh K."/>
        </authorList>
    </citation>
    <scope>NUCLEOTIDE SEQUENCE [LARGE SCALE GENOMIC DNA]</scope>
    <source>
        <strain evidence="3 4">HMF7854</strain>
    </source>
</reference>
<evidence type="ECO:0000313" key="3">
    <source>
        <dbReference type="EMBL" id="RST31996.1"/>
    </source>
</evidence>
<dbReference type="PANTHER" id="PTHR43767">
    <property type="entry name" value="LONG-CHAIN-FATTY-ACID--COA LIGASE"/>
    <property type="match status" value="1"/>
</dbReference>
<evidence type="ECO:0000259" key="2">
    <source>
        <dbReference type="Pfam" id="PF13193"/>
    </source>
</evidence>
<dbReference type="PROSITE" id="PS00455">
    <property type="entry name" value="AMP_BINDING"/>
    <property type="match status" value="1"/>
</dbReference>
<dbReference type="Gene3D" id="3.30.300.30">
    <property type="match status" value="1"/>
</dbReference>
<dbReference type="RefSeq" id="WP_126719936.1">
    <property type="nucleotide sequence ID" value="NZ_RWJF01000001.1"/>
</dbReference>
<dbReference type="AlphaFoldDB" id="A0A3R9YP86"/>
<dbReference type="OrthoDB" id="9803968at2"/>
<comment type="caution">
    <text evidence="3">The sequence shown here is derived from an EMBL/GenBank/DDBJ whole genome shotgun (WGS) entry which is preliminary data.</text>
</comment>
<gene>
    <name evidence="3" type="ORF">HMF7854_14965</name>
</gene>
<dbReference type="InterPro" id="IPR000873">
    <property type="entry name" value="AMP-dep_synth/lig_dom"/>
</dbReference>
<evidence type="ECO:0000313" key="4">
    <source>
        <dbReference type="Proteomes" id="UP000274661"/>
    </source>
</evidence>
<proteinExistence type="predicted"/>
<feature type="domain" description="AMP-binding enzyme C-terminal" evidence="2">
    <location>
        <begin position="421"/>
        <end position="496"/>
    </location>
</feature>
<dbReference type="InterPro" id="IPR050237">
    <property type="entry name" value="ATP-dep_AMP-bd_enzyme"/>
</dbReference>
<dbReference type="GO" id="GO:0016878">
    <property type="term" value="F:acid-thiol ligase activity"/>
    <property type="evidence" value="ECO:0007669"/>
    <property type="project" value="UniProtKB-ARBA"/>
</dbReference>
<dbReference type="SUPFAM" id="SSF56801">
    <property type="entry name" value="Acetyl-CoA synthetase-like"/>
    <property type="match status" value="1"/>
</dbReference>
<dbReference type="PANTHER" id="PTHR43767:SF1">
    <property type="entry name" value="NONRIBOSOMAL PEPTIDE SYNTHASE PES1 (EUROFUNG)-RELATED"/>
    <property type="match status" value="1"/>
</dbReference>
<dbReference type="Pfam" id="PF00501">
    <property type="entry name" value="AMP-binding"/>
    <property type="match status" value="1"/>
</dbReference>
<dbReference type="Proteomes" id="UP000274661">
    <property type="component" value="Unassembled WGS sequence"/>
</dbReference>
<dbReference type="InterPro" id="IPR025110">
    <property type="entry name" value="AMP-bd_C"/>
</dbReference>
<dbReference type="InterPro" id="IPR042099">
    <property type="entry name" value="ANL_N_sf"/>
</dbReference>
<organism evidence="3 4">
    <name type="scientific">Sphingomonas ginkgonis</name>
    <dbReference type="NCBI Taxonomy" id="2315330"/>
    <lineage>
        <taxon>Bacteria</taxon>
        <taxon>Pseudomonadati</taxon>
        <taxon>Pseudomonadota</taxon>
        <taxon>Alphaproteobacteria</taxon>
        <taxon>Sphingomonadales</taxon>
        <taxon>Sphingomonadaceae</taxon>
        <taxon>Sphingomonas</taxon>
    </lineage>
</organism>
<protein>
    <recommendedName>
        <fullName evidence="5">Long-chain fatty acid--CoA ligase</fullName>
    </recommendedName>
</protein>
<dbReference type="Pfam" id="PF13193">
    <property type="entry name" value="AMP-binding_C"/>
    <property type="match status" value="1"/>
</dbReference>
<evidence type="ECO:0008006" key="5">
    <source>
        <dbReference type="Google" id="ProtNLM"/>
    </source>
</evidence>